<dbReference type="PANTHER" id="PTHR40077">
    <property type="entry name" value="MEMBRANE PROTEIN-RELATED"/>
    <property type="match status" value="1"/>
</dbReference>
<reference evidence="8 9" key="1">
    <citation type="submission" date="2019-06" db="EMBL/GenBank/DDBJ databases">
        <title>Tsukamurella conjunctivitidis sp. nov., Tsukamurella assacharolytica sp. nov. and Tsukamurella sputae sp. nov. isolated from patients with conjunctivitis, bacteraemia (lymphoma) and respiratory infection (sputum) in Hong Kong.</title>
        <authorList>
            <person name="Teng J.L.L."/>
            <person name="Lee H.H."/>
            <person name="Fong J.Y.H."/>
            <person name="Fok K.M.N."/>
            <person name="Lau S.K.P."/>
            <person name="Woo P.C.Y."/>
        </authorList>
    </citation>
    <scope>NUCLEOTIDE SEQUENCE [LARGE SCALE GENOMIC DNA]</scope>
    <source>
        <strain evidence="8 9">HKU71</strain>
    </source>
</reference>
<accession>A0A5C5R7D5</accession>
<dbReference type="EMBL" id="VIGW01000008">
    <property type="protein sequence ID" value="TWS18532.1"/>
    <property type="molecule type" value="Genomic_DNA"/>
</dbReference>
<feature type="domain" description="DUF3817" evidence="7">
    <location>
        <begin position="11"/>
        <end position="97"/>
    </location>
</feature>
<evidence type="ECO:0000256" key="3">
    <source>
        <dbReference type="ARBA" id="ARBA00022692"/>
    </source>
</evidence>
<evidence type="ECO:0000313" key="8">
    <source>
        <dbReference type="EMBL" id="TWS18532.1"/>
    </source>
</evidence>
<dbReference type="PANTHER" id="PTHR40077:SF1">
    <property type="entry name" value="MEMBRANE PROTEIN"/>
    <property type="match status" value="1"/>
</dbReference>
<evidence type="ECO:0000256" key="5">
    <source>
        <dbReference type="ARBA" id="ARBA00023136"/>
    </source>
</evidence>
<dbReference type="NCBIfam" id="TIGR03954">
    <property type="entry name" value="integ_memb_HG"/>
    <property type="match status" value="1"/>
</dbReference>
<protein>
    <submittedName>
        <fullName evidence="8">DUF3817 domain-containing protein</fullName>
    </submittedName>
</protein>
<feature type="transmembrane region" description="Helical" evidence="6">
    <location>
        <begin position="47"/>
        <end position="67"/>
    </location>
</feature>
<evidence type="ECO:0000313" key="9">
    <source>
        <dbReference type="Proteomes" id="UP000317291"/>
    </source>
</evidence>
<proteinExistence type="predicted"/>
<comment type="subcellular location">
    <subcellularLocation>
        <location evidence="1">Cell membrane</location>
        <topology evidence="1">Multi-pass membrane protein</topology>
    </subcellularLocation>
</comment>
<keyword evidence="9" id="KW-1185">Reference proteome</keyword>
<dbReference type="Pfam" id="PF12823">
    <property type="entry name" value="DUF3817"/>
    <property type="match status" value="1"/>
</dbReference>
<evidence type="ECO:0000256" key="2">
    <source>
        <dbReference type="ARBA" id="ARBA00022475"/>
    </source>
</evidence>
<evidence type="ECO:0000256" key="6">
    <source>
        <dbReference type="SAM" id="Phobius"/>
    </source>
</evidence>
<keyword evidence="5 6" id="KW-0472">Membrane</keyword>
<dbReference type="Proteomes" id="UP000317291">
    <property type="component" value="Unassembled WGS sequence"/>
</dbReference>
<comment type="caution">
    <text evidence="8">The sequence shown here is derived from an EMBL/GenBank/DDBJ whole genome shotgun (WGS) entry which is preliminary data.</text>
</comment>
<gene>
    <name evidence="8" type="ORF">FK529_14515</name>
</gene>
<dbReference type="AlphaFoldDB" id="A0A5C5R7D5"/>
<evidence type="ECO:0000256" key="4">
    <source>
        <dbReference type="ARBA" id="ARBA00022989"/>
    </source>
</evidence>
<keyword evidence="2" id="KW-1003">Cell membrane</keyword>
<evidence type="ECO:0000256" key="1">
    <source>
        <dbReference type="ARBA" id="ARBA00004651"/>
    </source>
</evidence>
<dbReference type="InterPro" id="IPR023845">
    <property type="entry name" value="DUF3817_TM"/>
</dbReference>
<feature type="transmembrane region" description="Helical" evidence="6">
    <location>
        <begin position="12"/>
        <end position="35"/>
    </location>
</feature>
<name>A0A5C5R7D5_9ACTN</name>
<evidence type="ECO:0000259" key="7">
    <source>
        <dbReference type="Pfam" id="PF12823"/>
    </source>
</evidence>
<keyword evidence="3 6" id="KW-0812">Transmembrane</keyword>
<dbReference type="GO" id="GO:0005886">
    <property type="term" value="C:plasma membrane"/>
    <property type="evidence" value="ECO:0007669"/>
    <property type="project" value="UniProtKB-SubCell"/>
</dbReference>
<feature type="transmembrane region" description="Helical" evidence="6">
    <location>
        <begin position="74"/>
        <end position="95"/>
    </location>
</feature>
<dbReference type="RefSeq" id="WP_146562420.1">
    <property type="nucleotide sequence ID" value="NZ_VIGW01000008.1"/>
</dbReference>
<sequence length="120" mass="12914">MNESLASKLVTAFKVVAFLEALTWVWLLIGMYGKWVGGNEEAVAKPGMTHGIVFMVLVVLTFAVAYARKWDVKTLVLGLLATVLPFCSVVFEVWAQRAGKLDAPATAVTGKSERADVIGG</sequence>
<keyword evidence="4 6" id="KW-1133">Transmembrane helix</keyword>
<organism evidence="8 9">
    <name type="scientific">Tsukamurella asaccharolytica</name>
    <dbReference type="NCBI Taxonomy" id="2592067"/>
    <lineage>
        <taxon>Bacteria</taxon>
        <taxon>Bacillati</taxon>
        <taxon>Actinomycetota</taxon>
        <taxon>Actinomycetes</taxon>
        <taxon>Mycobacteriales</taxon>
        <taxon>Tsukamurellaceae</taxon>
        <taxon>Tsukamurella</taxon>
    </lineage>
</organism>
<dbReference type="OrthoDB" id="3396203at2"/>